<keyword evidence="4" id="KW-1185">Reference proteome</keyword>
<dbReference type="GO" id="GO:0008270">
    <property type="term" value="F:zinc ion binding"/>
    <property type="evidence" value="ECO:0007669"/>
    <property type="project" value="UniProtKB-KW"/>
</dbReference>
<dbReference type="EMBL" id="CABIJS010000703">
    <property type="protein sequence ID" value="VUZ56405.1"/>
    <property type="molecule type" value="Genomic_DNA"/>
</dbReference>
<dbReference type="InterPro" id="IPR013087">
    <property type="entry name" value="Znf_C2H2_type"/>
</dbReference>
<gene>
    <name evidence="3" type="ORF">WMSIL1_LOCUS14067</name>
</gene>
<name>A0A564ZA73_HYMDI</name>
<evidence type="ECO:0000256" key="1">
    <source>
        <dbReference type="PROSITE-ProRule" id="PRU00042"/>
    </source>
</evidence>
<evidence type="ECO:0000313" key="4">
    <source>
        <dbReference type="Proteomes" id="UP000321570"/>
    </source>
</evidence>
<evidence type="ECO:0000259" key="2">
    <source>
        <dbReference type="PROSITE" id="PS50157"/>
    </source>
</evidence>
<reference evidence="3 4" key="1">
    <citation type="submission" date="2019-07" db="EMBL/GenBank/DDBJ databases">
        <authorList>
            <person name="Jastrzebski P J."/>
            <person name="Paukszto L."/>
            <person name="Jastrzebski P J."/>
        </authorList>
    </citation>
    <scope>NUCLEOTIDE SEQUENCE [LARGE SCALE GENOMIC DNA]</scope>
    <source>
        <strain evidence="3 4">WMS-il1</strain>
    </source>
</reference>
<sequence>MYEFVSIFNPDMPKDINQYVDKWIEKYEPPHYNNQQFFTREEYSCDEPNCPVRAVNFGSISTHYSTAHRFTCSECNLAFICQRYLEDHNTITHPSSFRSSLHCPLKTCSKTFPSQELRNSHIQEEHNIDPQCIIITGY</sequence>
<dbReference type="SMART" id="SM00355">
    <property type="entry name" value="ZnF_C2H2"/>
    <property type="match status" value="3"/>
</dbReference>
<dbReference type="Proteomes" id="UP000321570">
    <property type="component" value="Unassembled WGS sequence"/>
</dbReference>
<dbReference type="PROSITE" id="PS00028">
    <property type="entry name" value="ZINC_FINGER_C2H2_1"/>
    <property type="match status" value="2"/>
</dbReference>
<keyword evidence="1" id="KW-0862">Zinc</keyword>
<accession>A0A564ZA73</accession>
<keyword evidence="1" id="KW-0863">Zinc-finger</keyword>
<organism evidence="3 4">
    <name type="scientific">Hymenolepis diminuta</name>
    <name type="common">Rat tapeworm</name>
    <dbReference type="NCBI Taxonomy" id="6216"/>
    <lineage>
        <taxon>Eukaryota</taxon>
        <taxon>Metazoa</taxon>
        <taxon>Spiralia</taxon>
        <taxon>Lophotrochozoa</taxon>
        <taxon>Platyhelminthes</taxon>
        <taxon>Cestoda</taxon>
        <taxon>Eucestoda</taxon>
        <taxon>Cyclophyllidea</taxon>
        <taxon>Hymenolepididae</taxon>
        <taxon>Hymenolepis</taxon>
    </lineage>
</organism>
<proteinExistence type="predicted"/>
<evidence type="ECO:0000313" key="3">
    <source>
        <dbReference type="EMBL" id="VUZ56405.1"/>
    </source>
</evidence>
<dbReference type="Gene3D" id="3.30.160.60">
    <property type="entry name" value="Classic Zinc Finger"/>
    <property type="match status" value="1"/>
</dbReference>
<protein>
    <recommendedName>
        <fullName evidence="2">C2H2-type domain-containing protein</fullName>
    </recommendedName>
</protein>
<dbReference type="PROSITE" id="PS50157">
    <property type="entry name" value="ZINC_FINGER_C2H2_2"/>
    <property type="match status" value="1"/>
</dbReference>
<feature type="domain" description="C2H2-type" evidence="2">
    <location>
        <begin position="70"/>
        <end position="93"/>
    </location>
</feature>
<dbReference type="AlphaFoldDB" id="A0A564ZA73"/>
<keyword evidence="1" id="KW-0479">Metal-binding</keyword>